<dbReference type="Pfam" id="PF08795">
    <property type="entry name" value="DUF1796"/>
    <property type="match status" value="1"/>
</dbReference>
<dbReference type="InterPro" id="IPR014903">
    <property type="entry name" value="DUF1796"/>
</dbReference>
<sequence>MTRYISLGSTCGVAYQLQQLKLRGEAMPFDWIKVCYLSSIIEVLELGFDKFIEYNSLKLYSESMKHPVLATDNFEENIISAKSYVYKNDLNMIFYHDFNTVIKSIDDENYVMFYNKYMRRFNRLNDSFMSGKELIFIRDEHKPHTININLIKKLLEILNKKMEKGTTFKLILIINNPKNKKHEWIEEAKQLGVKIINDNEKLIGWKRDNLNWMSIIDV</sequence>
<organism evidence="1">
    <name type="scientific">Moumouvirus sp. 'Monve'</name>
    <dbReference type="NCBI Taxonomy" id="1128131"/>
    <lineage>
        <taxon>Viruses</taxon>
        <taxon>Varidnaviria</taxon>
        <taxon>Bamfordvirae</taxon>
        <taxon>Nucleocytoviricota</taxon>
        <taxon>Megaviricetes</taxon>
        <taxon>Imitervirales</taxon>
        <taxon>Mimiviridae</taxon>
        <taxon>Megamimivirinae</taxon>
        <taxon>Moumouvirus</taxon>
    </lineage>
</organism>
<dbReference type="EMBL" id="JN885998">
    <property type="protein sequence ID" value="AEX62798.1"/>
    <property type="molecule type" value="Genomic_DNA"/>
</dbReference>
<reference evidence="1" key="1">
    <citation type="submission" date="2011-10" db="EMBL/GenBank/DDBJ databases">
        <title>Provirophages and transpovirons: unique mobilome of giant viruses.</title>
        <authorList>
            <person name="Desnues C."/>
            <person name="LaScola B."/>
            <person name="Yutin N."/>
            <person name="Fournous G."/>
            <person name="Koonin E."/>
            <person name="Raoult D."/>
        </authorList>
    </citation>
    <scope>NUCLEOTIDE SEQUENCE</scope>
    <source>
        <strain evidence="1">Mv13-mv</strain>
    </source>
</reference>
<evidence type="ECO:0000313" key="1">
    <source>
        <dbReference type="EMBL" id="AEX62798.1"/>
    </source>
</evidence>
<gene>
    <name evidence="1" type="ORF">mv_R593</name>
</gene>
<protein>
    <submittedName>
        <fullName evidence="1">Putative papain-like cysteine peptidase</fullName>
    </submittedName>
</protein>
<name>H2EEH5_9VIRU</name>
<proteinExistence type="predicted"/>
<accession>H2EEH5</accession>